<evidence type="ECO:0000256" key="1">
    <source>
        <dbReference type="ARBA" id="ARBA00004418"/>
    </source>
</evidence>
<evidence type="ECO:0000256" key="8">
    <source>
        <dbReference type="ARBA" id="ARBA00022833"/>
    </source>
</evidence>
<evidence type="ECO:0000256" key="5">
    <source>
        <dbReference type="ARBA" id="ARBA00022723"/>
    </source>
</evidence>
<dbReference type="InterPro" id="IPR050492">
    <property type="entry name" value="Bact_metal-bind_prot9"/>
</dbReference>
<evidence type="ECO:0000256" key="2">
    <source>
        <dbReference type="ARBA" id="ARBA00011028"/>
    </source>
</evidence>
<feature type="signal peptide" evidence="13">
    <location>
        <begin position="1"/>
        <end position="24"/>
    </location>
</feature>
<dbReference type="CDD" id="cd01019">
    <property type="entry name" value="ZnuA"/>
    <property type="match status" value="1"/>
</dbReference>
<dbReference type="GO" id="GO:0042597">
    <property type="term" value="C:periplasmic space"/>
    <property type="evidence" value="ECO:0007669"/>
    <property type="project" value="UniProtKB-SubCell"/>
</dbReference>
<keyword evidence="10" id="KW-0406">Ion transport</keyword>
<dbReference type="PANTHER" id="PTHR42953">
    <property type="entry name" value="HIGH-AFFINITY ZINC UPTAKE SYSTEM PROTEIN ZNUA-RELATED"/>
    <property type="match status" value="1"/>
</dbReference>
<dbReference type="Proteomes" id="UP000266273">
    <property type="component" value="Unassembled WGS sequence"/>
</dbReference>
<keyword evidence="4" id="KW-0813">Transport</keyword>
<feature type="region of interest" description="Disordered" evidence="12">
    <location>
        <begin position="121"/>
        <end position="186"/>
    </location>
</feature>
<dbReference type="Pfam" id="PF01297">
    <property type="entry name" value="ZnuA"/>
    <property type="match status" value="1"/>
</dbReference>
<comment type="caution">
    <text evidence="14">The sequence shown here is derived from an EMBL/GenBank/DDBJ whole genome shotgun (WGS) entry which is preliminary data.</text>
</comment>
<dbReference type="InterPro" id="IPR006127">
    <property type="entry name" value="ZnuA-like"/>
</dbReference>
<keyword evidence="8" id="KW-0862">Zinc</keyword>
<dbReference type="PANTHER" id="PTHR42953:SF3">
    <property type="entry name" value="HIGH-AFFINITY ZINC UPTAKE SYSTEM PROTEIN ZNUA"/>
    <property type="match status" value="1"/>
</dbReference>
<evidence type="ECO:0000256" key="13">
    <source>
        <dbReference type="SAM" id="SignalP"/>
    </source>
</evidence>
<accession>A0A397Q0J7</accession>
<comment type="subcellular location">
    <subcellularLocation>
        <location evidence="1">Periplasm</location>
    </subcellularLocation>
</comment>
<keyword evidence="11" id="KW-1015">Disulfide bond</keyword>
<evidence type="ECO:0000256" key="7">
    <source>
        <dbReference type="ARBA" id="ARBA00022764"/>
    </source>
</evidence>
<keyword evidence="6 13" id="KW-0732">Signal</keyword>
<evidence type="ECO:0000256" key="10">
    <source>
        <dbReference type="ARBA" id="ARBA00023065"/>
    </source>
</evidence>
<protein>
    <recommendedName>
        <fullName evidence="3">High-affinity zinc uptake system protein ZnuA</fullName>
    </recommendedName>
</protein>
<evidence type="ECO:0000256" key="9">
    <source>
        <dbReference type="ARBA" id="ARBA00022906"/>
    </source>
</evidence>
<evidence type="ECO:0000256" key="3">
    <source>
        <dbReference type="ARBA" id="ARBA00015915"/>
    </source>
</evidence>
<reference evidence="14 15" key="1">
    <citation type="submission" date="2018-08" db="EMBL/GenBank/DDBJ databases">
        <title>Genomic Encyclopedia of Archaeal and Bacterial Type Strains, Phase II (KMG-II): from individual species to whole genera.</title>
        <authorList>
            <person name="Goeker M."/>
        </authorList>
    </citation>
    <scope>NUCLEOTIDE SEQUENCE [LARGE SCALE GENOMIC DNA]</scope>
    <source>
        <strain evidence="14 15">DSM 5002</strain>
    </source>
</reference>
<evidence type="ECO:0000256" key="11">
    <source>
        <dbReference type="ARBA" id="ARBA00023157"/>
    </source>
</evidence>
<evidence type="ECO:0000256" key="12">
    <source>
        <dbReference type="SAM" id="MobiDB-lite"/>
    </source>
</evidence>
<keyword evidence="7" id="KW-0574">Periplasm</keyword>
<sequence length="356" mass="37682">MFKLTAIAVALGAVAALAGAPAKAKPEIVVSIKPVHSLVAGVTRGVTEPYLLIPGAASPHAYSMKPSDAQALENADVVFWVGEDMETFMVRPLDALAGDAKVVPLAEAPGVTLMDVRTGDDWEAHSHGHGEQHAHGEAHGHGHEHGHDHGEKHAHGEGHGHEDGEEHAEGHGHDHAGHGHAHGDTDAHIWLDPANAKAMIAHIVGVLSEADPANGETYTQNGEEMIARLDELTAELREKLAPVQDKPFLVFHDAYQYFEAAFDLNAVGAITLTPGVQPSAQRVREIGEKVRKAGANCIFAEPQFEPKLVEVVTEGTDARAGVLDPLGADIAAGPDLYFELMRQNVDALVGCLSADS</sequence>
<comment type="similarity">
    <text evidence="2">Belongs to the bacterial solute-binding protein 9 family.</text>
</comment>
<dbReference type="GO" id="GO:0006829">
    <property type="term" value="P:zinc ion transport"/>
    <property type="evidence" value="ECO:0007669"/>
    <property type="project" value="UniProtKB-KW"/>
</dbReference>
<keyword evidence="9" id="KW-0864">Zinc transport</keyword>
<dbReference type="AlphaFoldDB" id="A0A397Q0J7"/>
<evidence type="ECO:0000256" key="4">
    <source>
        <dbReference type="ARBA" id="ARBA00022448"/>
    </source>
</evidence>
<keyword evidence="5" id="KW-0479">Metal-binding</keyword>
<dbReference type="Gene3D" id="3.40.50.1980">
    <property type="entry name" value="Nitrogenase molybdenum iron protein domain"/>
    <property type="match status" value="3"/>
</dbReference>
<proteinExistence type="inferred from homology"/>
<evidence type="ECO:0000313" key="14">
    <source>
        <dbReference type="EMBL" id="RIA55030.1"/>
    </source>
</evidence>
<dbReference type="RefSeq" id="WP_119061678.1">
    <property type="nucleotide sequence ID" value="NZ_QXDF01000001.1"/>
</dbReference>
<dbReference type="GO" id="GO:0046872">
    <property type="term" value="F:metal ion binding"/>
    <property type="evidence" value="ECO:0007669"/>
    <property type="project" value="UniProtKB-KW"/>
</dbReference>
<dbReference type="InterPro" id="IPR035520">
    <property type="entry name" value="ZnuA"/>
</dbReference>
<evidence type="ECO:0000256" key="6">
    <source>
        <dbReference type="ARBA" id="ARBA00022729"/>
    </source>
</evidence>
<dbReference type="EMBL" id="QXDF01000001">
    <property type="protein sequence ID" value="RIA55030.1"/>
    <property type="molecule type" value="Genomic_DNA"/>
</dbReference>
<gene>
    <name evidence="14" type="ORF">BXY53_0080</name>
</gene>
<keyword evidence="15" id="KW-1185">Reference proteome</keyword>
<organism evidence="14 15">
    <name type="scientific">Dichotomicrobium thermohalophilum</name>
    <dbReference type="NCBI Taxonomy" id="933063"/>
    <lineage>
        <taxon>Bacteria</taxon>
        <taxon>Pseudomonadati</taxon>
        <taxon>Pseudomonadota</taxon>
        <taxon>Alphaproteobacteria</taxon>
        <taxon>Hyphomicrobiales</taxon>
        <taxon>Hyphomicrobiaceae</taxon>
        <taxon>Dichotomicrobium</taxon>
    </lineage>
</organism>
<name>A0A397Q0J7_9HYPH</name>
<dbReference type="OrthoDB" id="7346865at2"/>
<feature type="chain" id="PRO_5017479761" description="High-affinity zinc uptake system protein ZnuA" evidence="13">
    <location>
        <begin position="25"/>
        <end position="356"/>
    </location>
</feature>
<dbReference type="SUPFAM" id="SSF53807">
    <property type="entry name" value="Helical backbone' metal receptor"/>
    <property type="match status" value="1"/>
</dbReference>
<evidence type="ECO:0000313" key="15">
    <source>
        <dbReference type="Proteomes" id="UP000266273"/>
    </source>
</evidence>